<evidence type="ECO:0000256" key="2">
    <source>
        <dbReference type="SAM" id="Phobius"/>
    </source>
</evidence>
<dbReference type="KEGG" id="mhev:MHEL_50950"/>
<feature type="compositionally biased region" description="Low complexity" evidence="1">
    <location>
        <begin position="16"/>
        <end position="31"/>
    </location>
</feature>
<sequence>MGISGDSESVDALGRSTAETSSDTSASGASAMVEVLPSTEVAEASVVVPADGSNDQSQAEPDWWDRQLRLRRFLHGGALDDDFDHIESLLEKRNHTLRESLKDLTVEFGHAGPQIRPEALFRLAAVDLFVEKAQSVLSARARRMSRAGFAASITAVLCLALLAGYIVIHANAQPRDGKDLLLNELILRIVTAVSLGAVVLVAVKYLISLARSFFHESVTLLSRRHALRFGRMYVYLHDGDIDLKELRKVFDWNRGGDSSFLDIKADEIGKTPWSVLAKGIGDAVEKGFEKGADKLASKMQSNANTDSNRDSKTVEN</sequence>
<gene>
    <name evidence="3" type="ORF">MHEL_50950</name>
</gene>
<dbReference type="EMBL" id="AP022596">
    <property type="protein sequence ID" value="BBY66852.1"/>
    <property type="molecule type" value="Genomic_DNA"/>
</dbReference>
<keyword evidence="2" id="KW-1133">Transmembrane helix</keyword>
<proteinExistence type="predicted"/>
<name>A0A7I7TC52_9MYCO</name>
<feature type="region of interest" description="Disordered" evidence="1">
    <location>
        <begin position="297"/>
        <end position="316"/>
    </location>
</feature>
<reference evidence="3 4" key="1">
    <citation type="journal article" date="2019" name="Emerg. Microbes Infect.">
        <title>Comprehensive subspecies identification of 175 nontuberculous mycobacteria species based on 7547 genomic profiles.</title>
        <authorList>
            <person name="Matsumoto Y."/>
            <person name="Kinjo T."/>
            <person name="Motooka D."/>
            <person name="Nabeya D."/>
            <person name="Jung N."/>
            <person name="Uechi K."/>
            <person name="Horii T."/>
            <person name="Iida T."/>
            <person name="Fujita J."/>
            <person name="Nakamura S."/>
        </authorList>
    </citation>
    <scope>NUCLEOTIDE SEQUENCE [LARGE SCALE GENOMIC DNA]</scope>
    <source>
        <strain evidence="3 4">JCM 30396</strain>
    </source>
</reference>
<keyword evidence="2" id="KW-0472">Membrane</keyword>
<protein>
    <submittedName>
        <fullName evidence="3">Uncharacterized protein</fullName>
    </submittedName>
</protein>
<evidence type="ECO:0000313" key="4">
    <source>
        <dbReference type="Proteomes" id="UP000467148"/>
    </source>
</evidence>
<keyword evidence="2" id="KW-0812">Transmembrane</keyword>
<feature type="compositionally biased region" description="Basic and acidic residues" evidence="1">
    <location>
        <begin position="307"/>
        <end position="316"/>
    </location>
</feature>
<dbReference type="Proteomes" id="UP000467148">
    <property type="component" value="Chromosome"/>
</dbReference>
<feature type="transmembrane region" description="Helical" evidence="2">
    <location>
        <begin position="147"/>
        <end position="166"/>
    </location>
</feature>
<evidence type="ECO:0000256" key="1">
    <source>
        <dbReference type="SAM" id="MobiDB-lite"/>
    </source>
</evidence>
<feature type="transmembrane region" description="Helical" evidence="2">
    <location>
        <begin position="186"/>
        <end position="207"/>
    </location>
</feature>
<dbReference type="AlphaFoldDB" id="A0A7I7TC52"/>
<keyword evidence="4" id="KW-1185">Reference proteome</keyword>
<feature type="region of interest" description="Disordered" evidence="1">
    <location>
        <begin position="1"/>
        <end position="34"/>
    </location>
</feature>
<accession>A0A7I7TC52</accession>
<organism evidence="3 4">
    <name type="scientific">Mycolicibacterium helvum</name>
    <dbReference type="NCBI Taxonomy" id="1534349"/>
    <lineage>
        <taxon>Bacteria</taxon>
        <taxon>Bacillati</taxon>
        <taxon>Actinomycetota</taxon>
        <taxon>Actinomycetes</taxon>
        <taxon>Mycobacteriales</taxon>
        <taxon>Mycobacteriaceae</taxon>
        <taxon>Mycolicibacterium</taxon>
    </lineage>
</organism>
<evidence type="ECO:0000313" key="3">
    <source>
        <dbReference type="EMBL" id="BBY66852.1"/>
    </source>
</evidence>